<dbReference type="GO" id="GO:0016192">
    <property type="term" value="P:vesicle-mediated transport"/>
    <property type="evidence" value="ECO:0007669"/>
    <property type="project" value="InterPro"/>
</dbReference>
<dbReference type="Proteomes" id="UP000689195">
    <property type="component" value="Unassembled WGS sequence"/>
</dbReference>
<gene>
    <name evidence="1" type="ORF">PPENT_87.1.T1090018</name>
    <name evidence="2" type="ORF">PPENT_87.1.T1090019</name>
</gene>
<evidence type="ECO:0000313" key="3">
    <source>
        <dbReference type="Proteomes" id="UP000689195"/>
    </source>
</evidence>
<organism evidence="1 3">
    <name type="scientific">Paramecium pentaurelia</name>
    <dbReference type="NCBI Taxonomy" id="43138"/>
    <lineage>
        <taxon>Eukaryota</taxon>
        <taxon>Sar</taxon>
        <taxon>Alveolata</taxon>
        <taxon>Ciliophora</taxon>
        <taxon>Intramacronucleata</taxon>
        <taxon>Oligohymenophorea</taxon>
        <taxon>Peniculida</taxon>
        <taxon>Parameciidae</taxon>
        <taxon>Paramecium</taxon>
    </lineage>
</organism>
<evidence type="ECO:0000313" key="1">
    <source>
        <dbReference type="EMBL" id="CAD8195254.1"/>
    </source>
</evidence>
<reference evidence="1" key="1">
    <citation type="submission" date="2021-01" db="EMBL/GenBank/DDBJ databases">
        <authorList>
            <consortium name="Genoscope - CEA"/>
            <person name="William W."/>
        </authorList>
    </citation>
    <scope>NUCLEOTIDE SEQUENCE</scope>
</reference>
<dbReference type="EMBL" id="CAJJDO010000109">
    <property type="protein sequence ID" value="CAD8195254.1"/>
    <property type="molecule type" value="Genomic_DNA"/>
</dbReference>
<comment type="caution">
    <text evidence="1">The sequence shown here is derived from an EMBL/GenBank/DDBJ whole genome shotgun (WGS) entry which is preliminary data.</text>
</comment>
<dbReference type="OrthoDB" id="295798at2759"/>
<evidence type="ECO:0000313" key="2">
    <source>
        <dbReference type="EMBL" id="CAD8195256.1"/>
    </source>
</evidence>
<dbReference type="Pfam" id="PF00995">
    <property type="entry name" value="Sec1"/>
    <property type="match status" value="1"/>
</dbReference>
<dbReference type="AlphaFoldDB" id="A0A8S1WZ51"/>
<protein>
    <submittedName>
        <fullName evidence="1">Uncharacterized protein</fullName>
    </submittedName>
</protein>
<proteinExistence type="predicted"/>
<dbReference type="EMBL" id="CAJJDO010000109">
    <property type="protein sequence ID" value="CAD8195256.1"/>
    <property type="molecule type" value="Genomic_DNA"/>
</dbReference>
<accession>A0A8S1WZ51</accession>
<dbReference type="InterPro" id="IPR001619">
    <property type="entry name" value="Sec1-like"/>
</dbReference>
<sequence>MNNQQKKIVDSHINLAKQLTQIAKQKSLDKFYQFGQSILQNDTLTINDYPQSEENQIEQSKEIDKLRLLIRMLLNNYNQQEFKKFEQVFQIKNEKYLNILSNFKQRVASNQNNKQQSVYNLYLLLSHLKCLILAKEERNLQLFKCQKIFFLNELKIDDLQQILTIYDSRVKNISRLEFGLLSTIKGILVCFTDGACYNEYAELNDFAKSINKMIIYGGNKIYNAEEFLLQFQ</sequence>
<keyword evidence="3" id="KW-1185">Reference proteome</keyword>
<name>A0A8S1WZ51_9CILI</name>